<comment type="subcellular location">
    <subcellularLocation>
        <location evidence="1">Cytoplasm</location>
    </subcellularLocation>
</comment>
<protein>
    <submittedName>
        <fullName evidence="5">BRCA1-associated ATM activator 1</fullName>
    </submittedName>
</protein>
<dbReference type="PANTHER" id="PTHR21331:SF2">
    <property type="entry name" value="BRCA1-ASSOCIATED ATM ACTIVATOR 1"/>
    <property type="match status" value="1"/>
</dbReference>
<proteinExistence type="inferred from homology"/>
<gene>
    <name evidence="5" type="primary">BRAT1</name>
</gene>
<evidence type="ECO:0000256" key="3">
    <source>
        <dbReference type="ARBA" id="ARBA00061308"/>
    </source>
</evidence>
<sequence>MDSKCSQLLPSVCTVLADSRQPVSDDTCLEKLLDWFKMLTNNGSGLLLLEENPCLTELILTVLRQEEPNPTILSFVLRLAGLLAASESSFQHLQQGEAVRMAFGEAGPLSSALWEDTSVRSGWVQGAHDMLQHPSAFRFLCDSGALDTIFTLQGDRSLFVASAANRLLACMLRFSVQSGHSCPLGTGDSEWPECARRIVSRLEESLRSHSASRANCSLKMLTTVFEQTQEAWTEVLWSSIDGTIKSLLEEESAQAGHSLVDLFLSMARSPVFSCHEGSLWQLVTLALKCLHPTQAGFLALGLLKLEECPQAVKTQGLRILLQPVACVARASSHSSELSGLLDQPPAEGASVESLLSSRSSCISLLCQSLAHLEEIQHLAHPPMDFPHNPLLHATVTVLRVCAGLAVPTCTLGATIGKILIGCSRVQRAALHLLGALSRWANRDVSPEETFDILLVYLRSPDASPTVLKTAFQVTLKWCLSFSETSGSTDGFPWHKQFLRDLMPLLQKRLCSPRWEVRDSTLEFLTLVMKHLKGQEWFRQALSSSEVMALAEGLLDDPESYVRASAVRALGQSSLIASAGSEVPGLDHNGSSNEDSVAARLLGILSSDSEGFPRRAVVGVFIDWLREGHPAARQDPEQFVSQVIQAVKGDLDWEVKVSGLELAGAFAAQCFHRFGFPECPYAADVSSAGEPARLPELLQVFSRVRLFDFLFGALGDCDRPVALKACEILTGVKGKIGTGCGLNEGQGLERQGNASLEEIWKMVAPCASGPLGGDRSRTIPQDPKRALLILEAVDLEELEGALGRSSDHLEKSPWSLLQDILSAGGAPEDNEADCY</sequence>
<keyword evidence="4" id="KW-1185">Reference proteome</keyword>
<dbReference type="SUPFAM" id="SSF48371">
    <property type="entry name" value="ARM repeat"/>
    <property type="match status" value="1"/>
</dbReference>
<comment type="similarity">
    <text evidence="3">Belongs to the BRAT1 family.</text>
</comment>
<evidence type="ECO:0000313" key="4">
    <source>
        <dbReference type="Proteomes" id="UP000694871"/>
    </source>
</evidence>
<dbReference type="InterPro" id="IPR016024">
    <property type="entry name" value="ARM-type_fold"/>
</dbReference>
<dbReference type="PANTHER" id="PTHR21331">
    <property type="entry name" value="BRCA1-ASSOCIATED ATM ACTIVATOR 1"/>
    <property type="match status" value="1"/>
</dbReference>
<evidence type="ECO:0000313" key="5">
    <source>
        <dbReference type="RefSeq" id="XP_015274165.1"/>
    </source>
</evidence>
<organism evidence="4 5">
    <name type="scientific">Gekko japonicus</name>
    <name type="common">Schlegel's Japanese gecko</name>
    <dbReference type="NCBI Taxonomy" id="146911"/>
    <lineage>
        <taxon>Eukaryota</taxon>
        <taxon>Metazoa</taxon>
        <taxon>Chordata</taxon>
        <taxon>Craniata</taxon>
        <taxon>Vertebrata</taxon>
        <taxon>Euteleostomi</taxon>
        <taxon>Lepidosauria</taxon>
        <taxon>Squamata</taxon>
        <taxon>Bifurcata</taxon>
        <taxon>Gekkota</taxon>
        <taxon>Gekkonidae</taxon>
        <taxon>Gekkoninae</taxon>
        <taxon>Gekko</taxon>
    </lineage>
</organism>
<reference evidence="5" key="1">
    <citation type="submission" date="2025-08" db="UniProtKB">
        <authorList>
            <consortium name="RefSeq"/>
        </authorList>
    </citation>
    <scope>IDENTIFICATION</scope>
</reference>
<dbReference type="Proteomes" id="UP000694871">
    <property type="component" value="Unplaced"/>
</dbReference>
<dbReference type="InterPro" id="IPR011989">
    <property type="entry name" value="ARM-like"/>
</dbReference>
<evidence type="ECO:0000256" key="2">
    <source>
        <dbReference type="ARBA" id="ARBA00022490"/>
    </source>
</evidence>
<dbReference type="Gene3D" id="1.25.10.10">
    <property type="entry name" value="Leucine-rich Repeat Variant"/>
    <property type="match status" value="2"/>
</dbReference>
<dbReference type="RefSeq" id="XP_015274165.1">
    <property type="nucleotide sequence ID" value="XM_015418679.1"/>
</dbReference>
<dbReference type="InterPro" id="IPR038904">
    <property type="entry name" value="BRAT1"/>
</dbReference>
<evidence type="ECO:0000256" key="1">
    <source>
        <dbReference type="ARBA" id="ARBA00004496"/>
    </source>
</evidence>
<keyword evidence="2" id="KW-0963">Cytoplasm</keyword>
<name>A0ABM1KKC8_GEKJA</name>
<dbReference type="GeneID" id="107116706"/>
<accession>A0ABM1KKC8</accession>